<dbReference type="Proteomes" id="UP000054279">
    <property type="component" value="Unassembled WGS sequence"/>
</dbReference>
<feature type="compositionally biased region" description="Acidic residues" evidence="1">
    <location>
        <begin position="7"/>
        <end position="20"/>
    </location>
</feature>
<dbReference type="AlphaFoldDB" id="A0A0C9VDL1"/>
<protein>
    <submittedName>
        <fullName evidence="2">Uncharacterized protein</fullName>
    </submittedName>
</protein>
<evidence type="ECO:0000313" key="3">
    <source>
        <dbReference type="Proteomes" id="UP000054279"/>
    </source>
</evidence>
<evidence type="ECO:0000256" key="1">
    <source>
        <dbReference type="SAM" id="MobiDB-lite"/>
    </source>
</evidence>
<accession>A0A0C9VDL1</accession>
<evidence type="ECO:0000313" key="2">
    <source>
        <dbReference type="EMBL" id="KIJ35481.1"/>
    </source>
</evidence>
<dbReference type="HOGENOM" id="CLU_1318208_0_0_1"/>
<feature type="compositionally biased region" description="Polar residues" evidence="1">
    <location>
        <begin position="67"/>
        <end position="82"/>
    </location>
</feature>
<dbReference type="EMBL" id="KN837188">
    <property type="protein sequence ID" value="KIJ35481.1"/>
    <property type="molecule type" value="Genomic_DNA"/>
</dbReference>
<feature type="non-terminal residue" evidence="2">
    <location>
        <position position="1"/>
    </location>
</feature>
<proteinExistence type="predicted"/>
<feature type="region of interest" description="Disordered" evidence="1">
    <location>
        <begin position="1"/>
        <end position="102"/>
    </location>
</feature>
<reference evidence="2 3" key="1">
    <citation type="submission" date="2014-06" db="EMBL/GenBank/DDBJ databases">
        <title>Evolutionary Origins and Diversification of the Mycorrhizal Mutualists.</title>
        <authorList>
            <consortium name="DOE Joint Genome Institute"/>
            <consortium name="Mycorrhizal Genomics Consortium"/>
            <person name="Kohler A."/>
            <person name="Kuo A."/>
            <person name="Nagy L.G."/>
            <person name="Floudas D."/>
            <person name="Copeland A."/>
            <person name="Barry K.W."/>
            <person name="Cichocki N."/>
            <person name="Veneault-Fourrey C."/>
            <person name="LaButti K."/>
            <person name="Lindquist E.A."/>
            <person name="Lipzen A."/>
            <person name="Lundell T."/>
            <person name="Morin E."/>
            <person name="Murat C."/>
            <person name="Riley R."/>
            <person name="Ohm R."/>
            <person name="Sun H."/>
            <person name="Tunlid A."/>
            <person name="Henrissat B."/>
            <person name="Grigoriev I.V."/>
            <person name="Hibbett D.S."/>
            <person name="Martin F."/>
        </authorList>
    </citation>
    <scope>NUCLEOTIDE SEQUENCE [LARGE SCALE GENOMIC DNA]</scope>
    <source>
        <strain evidence="2 3">SS14</strain>
    </source>
</reference>
<keyword evidence="3" id="KW-1185">Reference proteome</keyword>
<gene>
    <name evidence="2" type="ORF">M422DRAFT_262258</name>
</gene>
<name>A0A0C9VDL1_SPHS4</name>
<feature type="compositionally biased region" description="Low complexity" evidence="1">
    <location>
        <begin position="84"/>
        <end position="93"/>
    </location>
</feature>
<organism evidence="2 3">
    <name type="scientific">Sphaerobolus stellatus (strain SS14)</name>
    <dbReference type="NCBI Taxonomy" id="990650"/>
    <lineage>
        <taxon>Eukaryota</taxon>
        <taxon>Fungi</taxon>
        <taxon>Dikarya</taxon>
        <taxon>Basidiomycota</taxon>
        <taxon>Agaricomycotina</taxon>
        <taxon>Agaricomycetes</taxon>
        <taxon>Phallomycetidae</taxon>
        <taxon>Geastrales</taxon>
        <taxon>Sphaerobolaceae</taxon>
        <taxon>Sphaerobolus</taxon>
    </lineage>
</organism>
<sequence length="209" mass="23017">MAIPNIAEEDWGDDVSEDEDYRPPSEPEHDTEDLIDPLPPPEMISSADVQEHPVNDVSDIFDGPEVGTQTSPTLSLGPTLSFTIPPASHSSPPLLHPPITPHTASLHMETRSRHAKRIEDISTDTSTSASLARSLNSSFASVSSLPTSVQDASGFANFPQGQHIEQLQAKLTYWEQLANTREDVITSQTAVIEHLTKAWQLERTEREYL</sequence>